<dbReference type="Gene3D" id="3.40.1350.10">
    <property type="match status" value="1"/>
</dbReference>
<evidence type="ECO:0000313" key="3">
    <source>
        <dbReference type="EMBL" id="NEN78067.1"/>
    </source>
</evidence>
<dbReference type="Proteomes" id="UP000468687">
    <property type="component" value="Unassembled WGS sequence"/>
</dbReference>
<dbReference type="AlphaFoldDB" id="A0A6P0HIK6"/>
<dbReference type="GO" id="GO:0009307">
    <property type="term" value="P:DNA restriction-modification system"/>
    <property type="evidence" value="ECO:0007669"/>
    <property type="project" value="InterPro"/>
</dbReference>
<dbReference type="Pfam" id="PF18062">
    <property type="entry name" value="RE_AspBHI_N"/>
    <property type="match status" value="1"/>
</dbReference>
<evidence type="ECO:0000259" key="2">
    <source>
        <dbReference type="Pfam" id="PF18062"/>
    </source>
</evidence>
<dbReference type="InterPro" id="IPR007560">
    <property type="entry name" value="Restrct_endonuc_IV_Mrr"/>
</dbReference>
<reference evidence="3 4" key="1">
    <citation type="journal article" date="2014" name="Int. J. Syst. Evol. Microbiol.">
        <title>Nocardioides zeae sp. nov., isolated from the stem of Zea mays.</title>
        <authorList>
            <person name="Glaeser S.P."/>
            <person name="McInroy J.A."/>
            <person name="Busse H.J."/>
            <person name="Kampfer P."/>
        </authorList>
    </citation>
    <scope>NUCLEOTIDE SEQUENCE [LARGE SCALE GENOMIC DNA]</scope>
    <source>
        <strain evidence="3 4">JCM 30728</strain>
    </source>
</reference>
<feature type="domain" description="Restriction endonuclease AspBHI N-terminal" evidence="2">
    <location>
        <begin position="89"/>
        <end position="252"/>
    </location>
</feature>
<dbReference type="InterPro" id="IPR041409">
    <property type="entry name" value="RE_AspBHI_N"/>
</dbReference>
<dbReference type="GO" id="GO:0004519">
    <property type="term" value="F:endonuclease activity"/>
    <property type="evidence" value="ECO:0007669"/>
    <property type="project" value="UniProtKB-KW"/>
</dbReference>
<keyword evidence="3" id="KW-0540">Nuclease</keyword>
<evidence type="ECO:0000259" key="1">
    <source>
        <dbReference type="Pfam" id="PF04471"/>
    </source>
</evidence>
<keyword evidence="4" id="KW-1185">Reference proteome</keyword>
<dbReference type="Gene3D" id="2.30.280.20">
    <property type="match status" value="1"/>
</dbReference>
<sequence>MDDKRVESSWYDRARLGNTPRHVFVHDELRYAQRANQRDVELNGFINYHWLTSPDANGRPKVMLEAGINAPSEVFGSDGQRRPLVAIRSSPWKAGHESNPWHDEFDLDHGHVRYFGDHKPSTVGLPGATKGNRLLLEAARLHAGTTRQERLLAPPLLLFRSTTVYRGGRAIVKGHVEFCGAAIIERLEHVVQRDPETGKSFPNIALDLAVVAGREIDGIDMRWIDDRRDPDLDSETALRYAPDSWVRWVKEGRVAIPGVRRRVLASSVKAAKDQQPVPGTPDADVLSTLYTFYDGRKHAFELLASQVAAEVLRESGARYKEGWLSRSSGDGGVDFIGRIDMGSLSASTPVVVLGQAKCIQPTSSVSPEQVARVVARLRRGWIGVYVTTGSFSKQAQIEIIDDQYPVVLIAGKTLATTVRRMAQANYGGDLDALLSATIDGYAGAITHRRPEEVISM</sequence>
<dbReference type="RefSeq" id="WP_163771449.1">
    <property type="nucleotide sequence ID" value="NZ_JAAGXA010000004.1"/>
</dbReference>
<dbReference type="InterPro" id="IPR011856">
    <property type="entry name" value="tRNA_endonuc-like_dom_sf"/>
</dbReference>
<dbReference type="Pfam" id="PF04471">
    <property type="entry name" value="Mrr_cat"/>
    <property type="match status" value="1"/>
</dbReference>
<gene>
    <name evidence="3" type="ORF">G3T38_07235</name>
</gene>
<feature type="domain" description="Restriction endonuclease type IV Mrr" evidence="1">
    <location>
        <begin position="306"/>
        <end position="416"/>
    </location>
</feature>
<keyword evidence="3" id="KW-0255">Endonuclease</keyword>
<evidence type="ECO:0000313" key="4">
    <source>
        <dbReference type="Proteomes" id="UP000468687"/>
    </source>
</evidence>
<comment type="caution">
    <text evidence="3">The sequence shown here is derived from an EMBL/GenBank/DDBJ whole genome shotgun (WGS) entry which is preliminary data.</text>
</comment>
<name>A0A6P0HIK6_9ACTN</name>
<proteinExistence type="predicted"/>
<accession>A0A6P0HIK6</accession>
<keyword evidence="3" id="KW-0378">Hydrolase</keyword>
<organism evidence="3 4">
    <name type="scientific">Nocardioides zeae</name>
    <dbReference type="NCBI Taxonomy" id="1457234"/>
    <lineage>
        <taxon>Bacteria</taxon>
        <taxon>Bacillati</taxon>
        <taxon>Actinomycetota</taxon>
        <taxon>Actinomycetes</taxon>
        <taxon>Propionibacteriales</taxon>
        <taxon>Nocardioidaceae</taxon>
        <taxon>Nocardioides</taxon>
    </lineage>
</organism>
<dbReference type="GO" id="GO:0003677">
    <property type="term" value="F:DNA binding"/>
    <property type="evidence" value="ECO:0007669"/>
    <property type="project" value="InterPro"/>
</dbReference>
<protein>
    <submittedName>
        <fullName evidence="3">Restriction endonuclease</fullName>
    </submittedName>
</protein>
<dbReference type="CDD" id="cd22335">
    <property type="entry name" value="MspjI-like"/>
    <property type="match status" value="1"/>
</dbReference>
<dbReference type="EMBL" id="JAAGXA010000004">
    <property type="protein sequence ID" value="NEN78067.1"/>
    <property type="molecule type" value="Genomic_DNA"/>
</dbReference>